<evidence type="ECO:0000313" key="2">
    <source>
        <dbReference type="Proteomes" id="UP001430953"/>
    </source>
</evidence>
<protein>
    <submittedName>
        <fullName evidence="1">Uncharacterized protein</fullName>
    </submittedName>
</protein>
<proteinExistence type="predicted"/>
<comment type="caution">
    <text evidence="1">The sequence shown here is derived from an EMBL/GenBank/DDBJ whole genome shotgun (WGS) entry which is preliminary data.</text>
</comment>
<dbReference type="Proteomes" id="UP001430953">
    <property type="component" value="Unassembled WGS sequence"/>
</dbReference>
<gene>
    <name evidence="1" type="ORF">PUN28_002510</name>
</gene>
<reference evidence="1 2" key="1">
    <citation type="submission" date="2023-03" db="EMBL/GenBank/DDBJ databases">
        <title>High recombination rates correlate with genetic variation in Cardiocondyla obscurior ants.</title>
        <authorList>
            <person name="Errbii M."/>
        </authorList>
    </citation>
    <scope>NUCLEOTIDE SEQUENCE [LARGE SCALE GENOMIC DNA]</scope>
    <source>
        <strain evidence="1">Alpha-2009</strain>
        <tissue evidence="1">Whole body</tissue>
    </source>
</reference>
<name>A0AAW2GUM4_9HYME</name>
<accession>A0AAW2GUM4</accession>
<organism evidence="1 2">
    <name type="scientific">Cardiocondyla obscurior</name>
    <dbReference type="NCBI Taxonomy" id="286306"/>
    <lineage>
        <taxon>Eukaryota</taxon>
        <taxon>Metazoa</taxon>
        <taxon>Ecdysozoa</taxon>
        <taxon>Arthropoda</taxon>
        <taxon>Hexapoda</taxon>
        <taxon>Insecta</taxon>
        <taxon>Pterygota</taxon>
        <taxon>Neoptera</taxon>
        <taxon>Endopterygota</taxon>
        <taxon>Hymenoptera</taxon>
        <taxon>Apocrita</taxon>
        <taxon>Aculeata</taxon>
        <taxon>Formicoidea</taxon>
        <taxon>Formicidae</taxon>
        <taxon>Myrmicinae</taxon>
        <taxon>Cardiocondyla</taxon>
    </lineage>
</organism>
<sequence length="90" mass="10357">MNTIYVSHHSRNGTAVRASSHPILFGPFVPNARKIDSIAYLTQDSKFSFLFLHELCSSLFFFLPAKSYHFDEGLSLYLLHRSSLFLFQKV</sequence>
<keyword evidence="2" id="KW-1185">Reference proteome</keyword>
<dbReference type="AlphaFoldDB" id="A0AAW2GUM4"/>
<evidence type="ECO:0000313" key="1">
    <source>
        <dbReference type="EMBL" id="KAL0130970.1"/>
    </source>
</evidence>
<dbReference type="EMBL" id="JADYXP020000002">
    <property type="protein sequence ID" value="KAL0130970.1"/>
    <property type="molecule type" value="Genomic_DNA"/>
</dbReference>